<evidence type="ECO:0000259" key="4">
    <source>
        <dbReference type="PROSITE" id="PS50949"/>
    </source>
</evidence>
<dbReference type="PROSITE" id="PS50949">
    <property type="entry name" value="HTH_GNTR"/>
    <property type="match status" value="1"/>
</dbReference>
<dbReference type="EMBL" id="DF967972">
    <property type="protein sequence ID" value="GAP12646.1"/>
    <property type="molecule type" value="Genomic_DNA"/>
</dbReference>
<evidence type="ECO:0000313" key="5">
    <source>
        <dbReference type="EMBL" id="GAP12646.1"/>
    </source>
</evidence>
<dbReference type="GO" id="GO:0003677">
    <property type="term" value="F:DNA binding"/>
    <property type="evidence" value="ECO:0007669"/>
    <property type="project" value="UniProtKB-KW"/>
</dbReference>
<evidence type="ECO:0000256" key="2">
    <source>
        <dbReference type="ARBA" id="ARBA00023125"/>
    </source>
</evidence>
<dbReference type="AlphaFoldDB" id="A0A0S7BE31"/>
<dbReference type="Gene3D" id="1.20.120.530">
    <property type="entry name" value="GntR ligand-binding domain-like"/>
    <property type="match status" value="1"/>
</dbReference>
<dbReference type="OrthoDB" id="8066003at2"/>
<dbReference type="RefSeq" id="WP_075072056.1">
    <property type="nucleotide sequence ID" value="NZ_DF967972.1"/>
</dbReference>
<feature type="domain" description="HTH gntR-type" evidence="4">
    <location>
        <begin position="22"/>
        <end position="87"/>
    </location>
</feature>
<dbReference type="SUPFAM" id="SSF46785">
    <property type="entry name" value="Winged helix' DNA-binding domain"/>
    <property type="match status" value="1"/>
</dbReference>
<dbReference type="SMART" id="SM00895">
    <property type="entry name" value="FCD"/>
    <property type="match status" value="1"/>
</dbReference>
<dbReference type="InterPro" id="IPR011711">
    <property type="entry name" value="GntR_C"/>
</dbReference>
<evidence type="ECO:0000256" key="1">
    <source>
        <dbReference type="ARBA" id="ARBA00023015"/>
    </source>
</evidence>
<dbReference type="InterPro" id="IPR036390">
    <property type="entry name" value="WH_DNA-bd_sf"/>
</dbReference>
<dbReference type="InterPro" id="IPR036388">
    <property type="entry name" value="WH-like_DNA-bd_sf"/>
</dbReference>
<gene>
    <name evidence="5" type="ORF">LARV_00382</name>
</gene>
<dbReference type="STRING" id="360412.LARV_00382"/>
<keyword evidence="2" id="KW-0238">DNA-binding</keyword>
<dbReference type="PANTHER" id="PTHR43537">
    <property type="entry name" value="TRANSCRIPTIONAL REGULATOR, GNTR FAMILY"/>
    <property type="match status" value="1"/>
</dbReference>
<dbReference type="Pfam" id="PF00392">
    <property type="entry name" value="GntR"/>
    <property type="match status" value="1"/>
</dbReference>
<keyword evidence="3" id="KW-0804">Transcription</keyword>
<evidence type="ECO:0000313" key="6">
    <source>
        <dbReference type="Proteomes" id="UP000055060"/>
    </source>
</evidence>
<accession>A0A0S7BE31</accession>
<proteinExistence type="predicted"/>
<evidence type="ECO:0000256" key="3">
    <source>
        <dbReference type="ARBA" id="ARBA00023163"/>
    </source>
</evidence>
<protein>
    <submittedName>
        <fullName evidence="5">Transcriptional regulator</fullName>
    </submittedName>
</protein>
<dbReference type="PANTHER" id="PTHR43537:SF49">
    <property type="entry name" value="TRANSCRIPTIONAL REGULATORY PROTEIN"/>
    <property type="match status" value="1"/>
</dbReference>
<organism evidence="5">
    <name type="scientific">Longilinea arvoryzae</name>
    <dbReference type="NCBI Taxonomy" id="360412"/>
    <lineage>
        <taxon>Bacteria</taxon>
        <taxon>Bacillati</taxon>
        <taxon>Chloroflexota</taxon>
        <taxon>Anaerolineae</taxon>
        <taxon>Anaerolineales</taxon>
        <taxon>Anaerolineaceae</taxon>
        <taxon>Longilinea</taxon>
    </lineage>
</organism>
<dbReference type="Pfam" id="PF07729">
    <property type="entry name" value="FCD"/>
    <property type="match status" value="1"/>
</dbReference>
<dbReference type="Proteomes" id="UP000055060">
    <property type="component" value="Unassembled WGS sequence"/>
</dbReference>
<sequence length="243" mass="28129">MEREEIFFERPQIEFETRDKSKVIADRVYVQLRSAILSTELRANKRLVENELSEWLHVSRTPIREALVCLEKDGLVERKNGWMVHEHSPQEIRDRMESRLVIESYAARLTAGRRSDADVEKLRAINEAMRKSATSGIEYYQMNDHLHQWIVDASQNATLIHIYDLTKLNYWNLGVPIVYETELNAVMLAQHDEIIDAIQAGDGDRAEAISRNHIQVNIDLVQASLAASRKRTVGKNDPWLDPR</sequence>
<name>A0A0S7BE31_9CHLR</name>
<keyword evidence="1" id="KW-0805">Transcription regulation</keyword>
<dbReference type="Gene3D" id="1.10.10.10">
    <property type="entry name" value="Winged helix-like DNA-binding domain superfamily/Winged helix DNA-binding domain"/>
    <property type="match status" value="1"/>
</dbReference>
<dbReference type="InterPro" id="IPR008920">
    <property type="entry name" value="TF_FadR/GntR_C"/>
</dbReference>
<reference evidence="5" key="1">
    <citation type="submission" date="2015-07" db="EMBL/GenBank/DDBJ databases">
        <title>Draft Genome Sequences of Anaerolinea thermolimosa IMO-1, Bellilinea caldifistulae GOMI-1, Leptolinea tardivitalis YMTK-2, Levilinea saccharolytica KIBI-1,Longilinea arvoryzae KOME-1, Previously Described as Members of the Anaerolineaceae (Chloroflexi).</title>
        <authorList>
            <person name="Sekiguchi Y."/>
            <person name="Ohashi A."/>
            <person name="Matsuura N."/>
            <person name="Tourlousse M.D."/>
        </authorList>
    </citation>
    <scope>NUCLEOTIDE SEQUENCE [LARGE SCALE GENOMIC DNA]</scope>
    <source>
        <strain evidence="5">KOME-1</strain>
    </source>
</reference>
<dbReference type="CDD" id="cd07377">
    <property type="entry name" value="WHTH_GntR"/>
    <property type="match status" value="1"/>
</dbReference>
<dbReference type="GO" id="GO:0003700">
    <property type="term" value="F:DNA-binding transcription factor activity"/>
    <property type="evidence" value="ECO:0007669"/>
    <property type="project" value="InterPro"/>
</dbReference>
<dbReference type="SMART" id="SM00345">
    <property type="entry name" value="HTH_GNTR"/>
    <property type="match status" value="1"/>
</dbReference>
<keyword evidence="6" id="KW-1185">Reference proteome</keyword>
<dbReference type="InterPro" id="IPR000524">
    <property type="entry name" value="Tscrpt_reg_HTH_GntR"/>
</dbReference>
<dbReference type="SUPFAM" id="SSF48008">
    <property type="entry name" value="GntR ligand-binding domain-like"/>
    <property type="match status" value="1"/>
</dbReference>